<dbReference type="InterPro" id="IPR052348">
    <property type="entry name" value="Metallopeptidase_M50B"/>
</dbReference>
<keyword evidence="7" id="KW-0479">Metal-binding</keyword>
<evidence type="ECO:0000256" key="10">
    <source>
        <dbReference type="ARBA" id="ARBA00022989"/>
    </source>
</evidence>
<dbReference type="GO" id="GO:0005886">
    <property type="term" value="C:plasma membrane"/>
    <property type="evidence" value="ECO:0007669"/>
    <property type="project" value="UniProtKB-SubCell"/>
</dbReference>
<evidence type="ECO:0000256" key="11">
    <source>
        <dbReference type="ARBA" id="ARBA00023049"/>
    </source>
</evidence>
<evidence type="ECO:0000259" key="14">
    <source>
        <dbReference type="Pfam" id="PF02163"/>
    </source>
</evidence>
<dbReference type="GO" id="GO:0006508">
    <property type="term" value="P:proteolysis"/>
    <property type="evidence" value="ECO:0007669"/>
    <property type="project" value="UniProtKB-KW"/>
</dbReference>
<evidence type="ECO:0000256" key="6">
    <source>
        <dbReference type="ARBA" id="ARBA00022692"/>
    </source>
</evidence>
<keyword evidence="16" id="KW-1185">Reference proteome</keyword>
<sequence>MYSSNYFLSLLLSLPGILIAITFHEAAHGYAAEAMGDDTPRLSGRLSLNPFRHIDWIGFLAMIFLHFGWAKPVPINPNNFSDRKKGMIRVALSGCLTNLLLGFIGYAVYLICLPLNNLVLSIVLQSIYEYNVVFAVFNLIPIPPLDGYHILYEFLPYRGKVRMEAMARYGFIILLILMFAGVFGWIITPLSSGIIRLYNLVLSPLAKLVAL</sequence>
<organism evidence="15 16">
    <name type="scientific">Pseudoramibacter porci</name>
    <dbReference type="NCBI Taxonomy" id="2606631"/>
    <lineage>
        <taxon>Bacteria</taxon>
        <taxon>Bacillati</taxon>
        <taxon>Bacillota</taxon>
        <taxon>Clostridia</taxon>
        <taxon>Eubacteriales</taxon>
        <taxon>Eubacteriaceae</taxon>
        <taxon>Pseudoramibacter</taxon>
    </lineage>
</organism>
<keyword evidence="5 15" id="KW-0645">Protease</keyword>
<reference evidence="15 16" key="1">
    <citation type="submission" date="2019-08" db="EMBL/GenBank/DDBJ databases">
        <title>In-depth cultivation of the pig gut microbiome towards novel bacterial diversity and tailored functional studies.</title>
        <authorList>
            <person name="Wylensek D."/>
            <person name="Hitch T.C.A."/>
            <person name="Clavel T."/>
        </authorList>
    </citation>
    <scope>NUCLEOTIDE SEQUENCE [LARGE SCALE GENOMIC DNA]</scope>
    <source>
        <strain evidence="15 16">RF-744-FAT-4</strain>
    </source>
</reference>
<feature type="domain" description="Peptidase M50" evidence="14">
    <location>
        <begin position="16"/>
        <end position="177"/>
    </location>
</feature>
<dbReference type="EMBL" id="VUMO01000001">
    <property type="protein sequence ID" value="MSS19040.1"/>
    <property type="molecule type" value="Genomic_DNA"/>
</dbReference>
<evidence type="ECO:0000256" key="5">
    <source>
        <dbReference type="ARBA" id="ARBA00022670"/>
    </source>
</evidence>
<dbReference type="InterPro" id="IPR008915">
    <property type="entry name" value="Peptidase_M50"/>
</dbReference>
<keyword evidence="10 13" id="KW-1133">Transmembrane helix</keyword>
<comment type="caution">
    <text evidence="15">The sequence shown here is derived from an EMBL/GenBank/DDBJ whole genome shotgun (WGS) entry which is preliminary data.</text>
</comment>
<proteinExistence type="inferred from homology"/>
<feature type="transmembrane region" description="Helical" evidence="13">
    <location>
        <begin position="131"/>
        <end position="155"/>
    </location>
</feature>
<name>A0A7X2NER1_9FIRM</name>
<accession>A0A7X2NER1</accession>
<dbReference type="AlphaFoldDB" id="A0A7X2NER1"/>
<evidence type="ECO:0000256" key="1">
    <source>
        <dbReference type="ARBA" id="ARBA00001947"/>
    </source>
</evidence>
<evidence type="ECO:0000256" key="3">
    <source>
        <dbReference type="ARBA" id="ARBA00007931"/>
    </source>
</evidence>
<evidence type="ECO:0000256" key="8">
    <source>
        <dbReference type="ARBA" id="ARBA00022801"/>
    </source>
</evidence>
<keyword evidence="11" id="KW-0482">Metalloprotease</keyword>
<evidence type="ECO:0000256" key="4">
    <source>
        <dbReference type="ARBA" id="ARBA00022475"/>
    </source>
</evidence>
<feature type="transmembrane region" description="Helical" evidence="13">
    <location>
        <begin position="52"/>
        <end position="69"/>
    </location>
</feature>
<comment type="similarity">
    <text evidence="3">Belongs to the peptidase M50B family.</text>
</comment>
<gene>
    <name evidence="15" type="ORF">FYJ52_01235</name>
</gene>
<evidence type="ECO:0000256" key="2">
    <source>
        <dbReference type="ARBA" id="ARBA00004651"/>
    </source>
</evidence>
<dbReference type="PANTHER" id="PTHR35864">
    <property type="entry name" value="ZINC METALLOPROTEASE MJ0611-RELATED"/>
    <property type="match status" value="1"/>
</dbReference>
<dbReference type="InterPro" id="IPR044537">
    <property type="entry name" value="Rip2-like"/>
</dbReference>
<keyword evidence="12 13" id="KW-0472">Membrane</keyword>
<keyword evidence="4" id="KW-1003">Cell membrane</keyword>
<feature type="transmembrane region" description="Helical" evidence="13">
    <location>
        <begin position="90"/>
        <end position="111"/>
    </location>
</feature>
<keyword evidence="6 13" id="KW-0812">Transmembrane</keyword>
<keyword evidence="8" id="KW-0378">Hydrolase</keyword>
<protein>
    <submittedName>
        <fullName evidence="15">Site-2 protease family protein</fullName>
    </submittedName>
</protein>
<dbReference type="Proteomes" id="UP000461754">
    <property type="component" value="Unassembled WGS sequence"/>
</dbReference>
<comment type="subcellular location">
    <subcellularLocation>
        <location evidence="2">Cell membrane</location>
        <topology evidence="2">Multi-pass membrane protein</topology>
    </subcellularLocation>
</comment>
<evidence type="ECO:0000256" key="13">
    <source>
        <dbReference type="SAM" id="Phobius"/>
    </source>
</evidence>
<dbReference type="Pfam" id="PF02163">
    <property type="entry name" value="Peptidase_M50"/>
    <property type="match status" value="1"/>
</dbReference>
<dbReference type="GO" id="GO:0008237">
    <property type="term" value="F:metallopeptidase activity"/>
    <property type="evidence" value="ECO:0007669"/>
    <property type="project" value="UniProtKB-KW"/>
</dbReference>
<keyword evidence="9" id="KW-0862">Zinc</keyword>
<feature type="transmembrane region" description="Helical" evidence="13">
    <location>
        <begin position="167"/>
        <end position="187"/>
    </location>
</feature>
<evidence type="ECO:0000256" key="9">
    <source>
        <dbReference type="ARBA" id="ARBA00022833"/>
    </source>
</evidence>
<evidence type="ECO:0000256" key="12">
    <source>
        <dbReference type="ARBA" id="ARBA00023136"/>
    </source>
</evidence>
<dbReference type="PANTHER" id="PTHR35864:SF1">
    <property type="entry name" value="ZINC METALLOPROTEASE YWHC-RELATED"/>
    <property type="match status" value="1"/>
</dbReference>
<evidence type="ECO:0000313" key="16">
    <source>
        <dbReference type="Proteomes" id="UP000461754"/>
    </source>
</evidence>
<evidence type="ECO:0000256" key="7">
    <source>
        <dbReference type="ARBA" id="ARBA00022723"/>
    </source>
</evidence>
<dbReference type="GO" id="GO:0046872">
    <property type="term" value="F:metal ion binding"/>
    <property type="evidence" value="ECO:0007669"/>
    <property type="project" value="UniProtKB-KW"/>
</dbReference>
<comment type="cofactor">
    <cofactor evidence="1">
        <name>Zn(2+)</name>
        <dbReference type="ChEBI" id="CHEBI:29105"/>
    </cofactor>
</comment>
<evidence type="ECO:0000313" key="15">
    <source>
        <dbReference type="EMBL" id="MSS19040.1"/>
    </source>
</evidence>
<dbReference type="CDD" id="cd06158">
    <property type="entry name" value="S2P-M50_like_1"/>
    <property type="match status" value="1"/>
</dbReference>